<comment type="similarity">
    <text evidence="1">Belongs to the thioredoxin family. DsbA subfamily.</text>
</comment>
<dbReference type="STRING" id="1332188.L336_0398"/>
<keyword evidence="2" id="KW-0472">Membrane</keyword>
<dbReference type="InterPro" id="IPR036249">
    <property type="entry name" value="Thioredoxin-like_sf"/>
</dbReference>
<dbReference type="OrthoDB" id="9784686at2"/>
<organism evidence="4 5">
    <name type="scientific">Candidatus Saccharimonas aalborgensis</name>
    <dbReference type="NCBI Taxonomy" id="1332188"/>
    <lineage>
        <taxon>Bacteria</taxon>
        <taxon>Candidatus Saccharimonadota</taxon>
        <taxon>Candidatus Saccharimonadia</taxon>
        <taxon>Candidatus Saccharimonadales</taxon>
        <taxon>Candidatus Saccharimonadaceae</taxon>
        <taxon>Candidatus Saccharimonas</taxon>
    </lineage>
</organism>
<accession>R4PY13</accession>
<gene>
    <name evidence="4" type="ORF">L336_0398</name>
</gene>
<dbReference type="Gene3D" id="3.40.30.10">
    <property type="entry name" value="Glutaredoxin"/>
    <property type="match status" value="1"/>
</dbReference>
<dbReference type="Pfam" id="PF13462">
    <property type="entry name" value="Thioredoxin_4"/>
    <property type="match status" value="1"/>
</dbReference>
<dbReference type="Proteomes" id="UP000013893">
    <property type="component" value="Chromosome"/>
</dbReference>
<dbReference type="PROSITE" id="PS51352">
    <property type="entry name" value="THIOREDOXIN_2"/>
    <property type="match status" value="1"/>
</dbReference>
<dbReference type="SUPFAM" id="SSF52833">
    <property type="entry name" value="Thioredoxin-like"/>
    <property type="match status" value="1"/>
</dbReference>
<dbReference type="PANTHER" id="PTHR13887">
    <property type="entry name" value="GLUTATHIONE S-TRANSFERASE KAPPA"/>
    <property type="match status" value="1"/>
</dbReference>
<feature type="domain" description="Thioredoxin" evidence="3">
    <location>
        <begin position="29"/>
        <end position="220"/>
    </location>
</feature>
<feature type="transmembrane region" description="Helical" evidence="2">
    <location>
        <begin position="6"/>
        <end position="23"/>
    </location>
</feature>
<evidence type="ECO:0000313" key="5">
    <source>
        <dbReference type="Proteomes" id="UP000013893"/>
    </source>
</evidence>
<dbReference type="AlphaFoldDB" id="R4PY13"/>
<dbReference type="HOGENOM" id="CLU_000288_47_7_0"/>
<protein>
    <recommendedName>
        <fullName evidence="3">Thioredoxin domain-containing protein</fullName>
    </recommendedName>
</protein>
<dbReference type="RefSeq" id="WP_015641556.1">
    <property type="nucleotide sequence ID" value="NC_021219.1"/>
</dbReference>
<dbReference type="InterPro" id="IPR013766">
    <property type="entry name" value="Thioredoxin_domain"/>
</dbReference>
<keyword evidence="2" id="KW-1133">Transmembrane helix</keyword>
<evidence type="ECO:0000256" key="1">
    <source>
        <dbReference type="ARBA" id="ARBA00005791"/>
    </source>
</evidence>
<evidence type="ECO:0000256" key="2">
    <source>
        <dbReference type="SAM" id="Phobius"/>
    </source>
</evidence>
<dbReference type="InterPro" id="IPR012336">
    <property type="entry name" value="Thioredoxin-like_fold"/>
</dbReference>
<proteinExistence type="inferred from homology"/>
<name>R4PY13_9BACT</name>
<dbReference type="EMBL" id="CP005957">
    <property type="protein sequence ID" value="AGL62106.1"/>
    <property type="molecule type" value="Genomic_DNA"/>
</dbReference>
<reference evidence="4 5" key="1">
    <citation type="journal article" date="2013" name="Nat. Biotechnol.">
        <title>Genome sequences of rare, uncultured bacteria obtained by differential coverage binning of multiple metagenomes.</title>
        <authorList>
            <person name="Albertsen M."/>
            <person name="Hugenholtz P."/>
            <person name="Skarshewski A."/>
            <person name="Nielsen K.L."/>
            <person name="Tyson G.W."/>
            <person name="Nielsen P.H."/>
        </authorList>
    </citation>
    <scope>NUCLEOTIDE SEQUENCE [LARGE SCALE GENOMIC DNA]</scope>
    <source>
        <strain evidence="4">TM71</strain>
    </source>
</reference>
<dbReference type="KEGG" id="saal:L336_0398"/>
<keyword evidence="5" id="KW-1185">Reference proteome</keyword>
<sequence length="248" mass="27060">MTTKSWIIFSVLCIAILGGLIWVSRGDRIDVTDIDPTVVQIASNKNGQIADHTYGNMNSKVVLIEYGDYQCPGCGSAAPVIKKVVDKYKDKIGFVFRNFPLYEKHPNAFAASATAEAAGLQGKYWEMHEKLYANQDAWSQLSGVDRTNYFASLADQIGLKGSDLTSRLDDASIKKKIDFDTALGKKAGITGTPSFYLNGKEVGNQDVKDGKLIPSDNDTTTPPVWSDETAFETLVLNPVLQQNGVSLP</sequence>
<keyword evidence="2" id="KW-0812">Transmembrane</keyword>
<evidence type="ECO:0000259" key="3">
    <source>
        <dbReference type="PROSITE" id="PS51352"/>
    </source>
</evidence>
<dbReference type="PANTHER" id="PTHR13887:SF55">
    <property type="entry name" value="SLR0313 PROTEIN"/>
    <property type="match status" value="1"/>
</dbReference>
<evidence type="ECO:0000313" key="4">
    <source>
        <dbReference type="EMBL" id="AGL62106.1"/>
    </source>
</evidence>